<dbReference type="SUPFAM" id="SSF52833">
    <property type="entry name" value="Thioredoxin-like"/>
    <property type="match status" value="1"/>
</dbReference>
<evidence type="ECO:0008006" key="4">
    <source>
        <dbReference type="Google" id="ProtNLM"/>
    </source>
</evidence>
<reference evidence="3" key="1">
    <citation type="submission" date="2016-11" db="EMBL/GenBank/DDBJ databases">
        <authorList>
            <person name="Varghese N."/>
            <person name="Submissions S."/>
        </authorList>
    </citation>
    <scope>NUCLEOTIDE SEQUENCE [LARGE SCALE GENOMIC DNA]</scope>
    <source>
        <strain evidence="3">DSM 25330</strain>
    </source>
</reference>
<dbReference type="InterPro" id="IPR036249">
    <property type="entry name" value="Thioredoxin-like_sf"/>
</dbReference>
<dbReference type="STRING" id="1089305.SAMN05444148_2055"/>
<feature type="signal peptide" evidence="1">
    <location>
        <begin position="1"/>
        <end position="25"/>
    </location>
</feature>
<sequence length="490" mass="57661">MLTKKVHSIKFVIALLPLVFLSVTACKNMSISEADTAYFGGEIINPKGDKVILYNRRIQVSDTLQLDKNNRFSYKISNLEPAVYTFWHGGEIQFVILEPNDSVMIRLNTYEFDKSLVFTGEGSKKNNYLIKTFLNNDKKSKNLVKNIQKKEPEEFEAYVNNRHQKELRDFENFKRKNPISQLASSVIQANIDYRNYADKEIYPFAYFGENKLVHIKDLPDGFYDFRKEIDYNATHLSEIFAYNRYLFFHIDNLAATKYYNDNTFHSKFNRHQLAYNKSKLNLVDSLVKDEIIKNNILKYKTREFINHSRNQDEVNELMASYAAKTTNEEDIKSLNKLISSLNNLKPGKGLPDLLVIDSKNQEYTIADVVKKPTLIYFWSTNEKKHYKNSHYRVKELQVLFPEMGFMSININDNPDKFWKETIHQYKFNLDNEYRFKNPKEALETLAVSYLYKVIIVDSKANIIHPNVNIFNEDFENTLKDMIQKKELILK</sequence>
<dbReference type="AlphaFoldDB" id="A0A1M5T451"/>
<feature type="chain" id="PRO_5013133101" description="Thioredoxin domain-containing protein" evidence="1">
    <location>
        <begin position="26"/>
        <end position="490"/>
    </location>
</feature>
<evidence type="ECO:0000313" key="3">
    <source>
        <dbReference type="Proteomes" id="UP000184522"/>
    </source>
</evidence>
<keyword evidence="1" id="KW-0732">Signal</keyword>
<accession>A0A1M5T451</accession>
<protein>
    <recommendedName>
        <fullName evidence="4">Thioredoxin domain-containing protein</fullName>
    </recommendedName>
</protein>
<organism evidence="2 3">
    <name type="scientific">Winogradskyella jejuensis</name>
    <dbReference type="NCBI Taxonomy" id="1089305"/>
    <lineage>
        <taxon>Bacteria</taxon>
        <taxon>Pseudomonadati</taxon>
        <taxon>Bacteroidota</taxon>
        <taxon>Flavobacteriia</taxon>
        <taxon>Flavobacteriales</taxon>
        <taxon>Flavobacteriaceae</taxon>
        <taxon>Winogradskyella</taxon>
    </lineage>
</organism>
<name>A0A1M5T451_9FLAO</name>
<gene>
    <name evidence="2" type="ORF">SAMN05444148_2055</name>
</gene>
<dbReference type="Gene3D" id="3.40.30.10">
    <property type="entry name" value="Glutaredoxin"/>
    <property type="match status" value="1"/>
</dbReference>
<dbReference type="EMBL" id="FQWS01000002">
    <property type="protein sequence ID" value="SHH45515.1"/>
    <property type="molecule type" value="Genomic_DNA"/>
</dbReference>
<evidence type="ECO:0000256" key="1">
    <source>
        <dbReference type="SAM" id="SignalP"/>
    </source>
</evidence>
<dbReference type="PROSITE" id="PS51257">
    <property type="entry name" value="PROKAR_LIPOPROTEIN"/>
    <property type="match status" value="1"/>
</dbReference>
<dbReference type="Proteomes" id="UP000184522">
    <property type="component" value="Unassembled WGS sequence"/>
</dbReference>
<proteinExistence type="predicted"/>
<evidence type="ECO:0000313" key="2">
    <source>
        <dbReference type="EMBL" id="SHH45515.1"/>
    </source>
</evidence>
<keyword evidence="3" id="KW-1185">Reference proteome</keyword>